<dbReference type="OrthoDB" id="8773442at2"/>
<reference evidence="4" key="1">
    <citation type="submission" date="2019-11" db="EMBL/GenBank/DDBJ databases">
        <authorList>
            <person name="Feng L."/>
        </authorList>
    </citation>
    <scope>NUCLEOTIDE SEQUENCE</scope>
    <source>
        <strain evidence="4">AMuciniphilaLFYP55</strain>
    </source>
</reference>
<dbReference type="InterPro" id="IPR029044">
    <property type="entry name" value="Nucleotide-diphossugar_trans"/>
</dbReference>
<organism evidence="4">
    <name type="scientific">Akkermansia muciniphila</name>
    <dbReference type="NCBI Taxonomy" id="239935"/>
    <lineage>
        <taxon>Bacteria</taxon>
        <taxon>Pseudomonadati</taxon>
        <taxon>Verrucomicrobiota</taxon>
        <taxon>Verrucomicrobiia</taxon>
        <taxon>Verrucomicrobiales</taxon>
        <taxon>Akkermansiaceae</taxon>
        <taxon>Akkermansia</taxon>
    </lineage>
</organism>
<keyword evidence="2 4" id="KW-0808">Transferase</keyword>
<dbReference type="InterPro" id="IPR001173">
    <property type="entry name" value="Glyco_trans_2-like"/>
</dbReference>
<dbReference type="PANTHER" id="PTHR22916:SF51">
    <property type="entry name" value="GLYCOSYLTRANSFERASE EPSH-RELATED"/>
    <property type="match status" value="1"/>
</dbReference>
<feature type="domain" description="Glycosyltransferase 2-like" evidence="3">
    <location>
        <begin position="6"/>
        <end position="134"/>
    </location>
</feature>
<dbReference type="GO" id="GO:0016758">
    <property type="term" value="F:hexosyltransferase activity"/>
    <property type="evidence" value="ECO:0007669"/>
    <property type="project" value="UniProtKB-ARBA"/>
</dbReference>
<dbReference type="CDD" id="cd00761">
    <property type="entry name" value="Glyco_tranf_GTA_type"/>
    <property type="match status" value="1"/>
</dbReference>
<dbReference type="EMBL" id="CACRSS010000021">
    <property type="protein sequence ID" value="VYT25333.1"/>
    <property type="molecule type" value="Genomic_DNA"/>
</dbReference>
<dbReference type="EC" id="2.4.-.-" evidence="4"/>
<proteinExistence type="predicted"/>
<evidence type="ECO:0000256" key="2">
    <source>
        <dbReference type="ARBA" id="ARBA00022679"/>
    </source>
</evidence>
<name>A0A6N2V729_9BACT</name>
<protein>
    <submittedName>
        <fullName evidence="4">Putative glycosyltransferase EpsJ</fullName>
        <ecNumber evidence="4">2.4.-.-</ecNumber>
    </submittedName>
</protein>
<accession>A0A6N2V729</accession>
<gene>
    <name evidence="4" type="primary">epsJ_8</name>
    <name evidence="4" type="ORF">AMLFYP55_01313</name>
</gene>
<dbReference type="SUPFAM" id="SSF53448">
    <property type="entry name" value="Nucleotide-diphospho-sugar transferases"/>
    <property type="match status" value="1"/>
</dbReference>
<sequence>MKTAVSVIVPCYNVAPYVDECMSGLAEQTLGPMEIICVDDGSTDGTLELLYRWREKDNRLRVISQSNAGVSAARNAGLDAAEGKYVGFVDPDDRVDRRMFSRLLGAAEKNDADVVVCGCREFVEKDGVAVHEGGWSPDDEFYPEERVEQFRRGSAWCRCVGPVYNKLVRRSLVEEHSLRFVVGLKEGEDLAFLLMLLPFAPRLRTLSDRFYHYRRERPGSATYGRDLLLGDFRMDLLGMDRVARFWQRHGLLDSPAVFGLVDYYMEFIRRHFIMKEGAFFKASPEDRETLLSGWKKWLELVGAEKALSRLDRWDQAFCRLLLDYPLQGNFFSSLRARLMSSRKGRRGAYYTLKRHLAR</sequence>
<evidence type="ECO:0000313" key="4">
    <source>
        <dbReference type="EMBL" id="VYT25333.1"/>
    </source>
</evidence>
<dbReference type="PANTHER" id="PTHR22916">
    <property type="entry name" value="GLYCOSYLTRANSFERASE"/>
    <property type="match status" value="1"/>
</dbReference>
<dbReference type="AlphaFoldDB" id="A0A6N2V729"/>
<dbReference type="Gene3D" id="3.90.550.10">
    <property type="entry name" value="Spore Coat Polysaccharide Biosynthesis Protein SpsA, Chain A"/>
    <property type="match status" value="1"/>
</dbReference>
<keyword evidence="1 4" id="KW-0328">Glycosyltransferase</keyword>
<evidence type="ECO:0000256" key="1">
    <source>
        <dbReference type="ARBA" id="ARBA00022676"/>
    </source>
</evidence>
<evidence type="ECO:0000259" key="3">
    <source>
        <dbReference type="Pfam" id="PF00535"/>
    </source>
</evidence>
<dbReference type="Pfam" id="PF00535">
    <property type="entry name" value="Glycos_transf_2"/>
    <property type="match status" value="1"/>
</dbReference>
<dbReference type="RefSeq" id="WP_102721114.1">
    <property type="nucleotide sequence ID" value="NZ_CACRSS010000021.1"/>
</dbReference>